<evidence type="ECO:0000256" key="1">
    <source>
        <dbReference type="ARBA" id="ARBA00022670"/>
    </source>
</evidence>
<protein>
    <submittedName>
        <fullName evidence="9">Enzyme</fullName>
        <ecNumber evidence="9">3.4.24.-</ecNumber>
    </submittedName>
</protein>
<reference evidence="9" key="1">
    <citation type="submission" date="2022-06" db="EMBL/GenBank/DDBJ databases">
        <authorList>
            <person name="Goudenege D."/>
            <person name="Le Roux F."/>
        </authorList>
    </citation>
    <scope>NUCLEOTIDE SEQUENCE</scope>
    <source>
        <strain evidence="9">12-063</strain>
    </source>
</reference>
<comment type="caution">
    <text evidence="9">The sequence shown here is derived from an EMBL/GenBank/DDBJ whole genome shotgun (WGS) entry which is preliminary data.</text>
</comment>
<evidence type="ECO:0000256" key="3">
    <source>
        <dbReference type="ARBA" id="ARBA00022801"/>
    </source>
</evidence>
<keyword evidence="1 6" id="KW-0645">Protease</keyword>
<gene>
    <name evidence="9" type="ORF">VAE063_1000166</name>
</gene>
<dbReference type="InterPro" id="IPR051256">
    <property type="entry name" value="Dictomallein"/>
</dbReference>
<keyword evidence="3 6" id="KW-0378">Hydrolase</keyword>
<feature type="domain" description="Peptidase M66" evidence="8">
    <location>
        <begin position="289"/>
        <end position="542"/>
    </location>
</feature>
<evidence type="ECO:0000256" key="6">
    <source>
        <dbReference type="PROSITE-ProRule" id="PRU01031"/>
    </source>
</evidence>
<comment type="cofactor">
    <cofactor evidence="6">
        <name>Zn(2+)</name>
        <dbReference type="ChEBI" id="CHEBI:29105"/>
    </cofactor>
    <text evidence="6">Binds 1 zinc ion per subunit.</text>
</comment>
<keyword evidence="10" id="KW-1185">Reference proteome</keyword>
<dbReference type="SUPFAM" id="SSF49299">
    <property type="entry name" value="PKD domain"/>
    <property type="match status" value="1"/>
</dbReference>
<evidence type="ECO:0000259" key="8">
    <source>
        <dbReference type="PROSITE" id="PS51694"/>
    </source>
</evidence>
<keyword evidence="2 6" id="KW-0479">Metal-binding</keyword>
<proteinExistence type="predicted"/>
<keyword evidence="5 6" id="KW-0482">Metalloprotease</keyword>
<evidence type="ECO:0000313" key="10">
    <source>
        <dbReference type="Proteomes" id="UP001152658"/>
    </source>
</evidence>
<dbReference type="Pfam" id="PF22352">
    <property type="entry name" value="K319L-like_PKD"/>
    <property type="match status" value="1"/>
</dbReference>
<feature type="binding site" evidence="6">
    <location>
        <position position="443"/>
    </location>
    <ligand>
        <name>Zn(2+)</name>
        <dbReference type="ChEBI" id="CHEBI:29105"/>
        <note>catalytic</note>
    </ligand>
</feature>
<dbReference type="InterPro" id="IPR048990">
    <property type="entry name" value="StcE_b-sandwich"/>
</dbReference>
<dbReference type="PANTHER" id="PTHR39540:SF1">
    <property type="entry name" value="DICTOMALLEIN-1-RELATED"/>
    <property type="match status" value="1"/>
</dbReference>
<dbReference type="Pfam" id="PF10462">
    <property type="entry name" value="Peptidase_M66"/>
    <property type="match status" value="1"/>
</dbReference>
<sequence>MKITYLSGLLMVLLGTTYCSLAAQASAQPIVFNQNSFASDTSGDLPGSVSFVQNSVMPSKHGVSGDVQPHMTALRKTMVLFKPQNNIASGSIITITAQNSQNQVVYQDTMLSPDELTKLMGQRDRSINITPPSSYDRTIRDNSTLGNFASDPSGSYFAELFATNDTLHIMTSNGNWTREFHLPAGSGYENKIVTFTSNADYSSTIFDSDSDSDSDSDLLLSHGSEITLKNIGGVWYSNLDEEFSRITYNDKTYSAIIPAEIVQPGLKFTFNHDDKQGRLTNLDIGAPNELILHTIDIGMLTPPRDQFSFQKDPELHQQYFQHIPVRRLTVSEYEPQYLREVMLPDGRLLTNFDPSEGGVYTGNMRGQIAKLLISHGINNANYGLNSSGSTRESWHPFSSAQLTVHNAVGKYANGVQVHGLSGGAGMVTLIDSVGNEFSHELGHNFGLGHYPGGVDGAINRPANKVNSTWGWDVHENRFIPNFERSITNEDMCYQNQCTSSFYGHRFSAGAMSGGWPLYNRYTLYTPYELNKIQNFFENKAIFSPESSTGFFLWDDGSQSMQPWHHLVKDDLVGVSYNQVERKPYKQGVAVATLVGYYDPNKRLSSYIYPALHGSFGAVYEDNFTVSSCQMNVFTRNGGKRTFNLHSRRLESGYMNRFHINIEEALEPYAAEIVCDDEKLTSVELKGPAHELHTSVITSEGGDIDVKIDANAGVDRQLPFVAERFYYLDGSASTGEGIRYKWVIKKNKVQGVDADAIILKQARTAAPKIKIPAGTEVSDVISIPVRLTVTGEDGEKDSDTVVLTLSANDVANQAPVADARVNNRNIQHGDQFTLNGNNSHDADGDSLSYVWEQMSGEPVTLRDATSTRISVNTQSLSNTEQTLVFRLTVSDGEANDSDTVSVHMSPIESGGGNPGGDYDYEYPTGFGSYTDGTVVKIPGQGVYQCFGAWAAYCNDEAYLPGKALDPNWITQQWRFMHD</sequence>
<dbReference type="InterPro" id="IPR035986">
    <property type="entry name" value="PKD_dom_sf"/>
</dbReference>
<evidence type="ECO:0000256" key="4">
    <source>
        <dbReference type="ARBA" id="ARBA00022833"/>
    </source>
</evidence>
<feature type="chain" id="PRO_5045707825" evidence="7">
    <location>
        <begin position="23"/>
        <end position="977"/>
    </location>
</feature>
<dbReference type="RefSeq" id="WP_168780412.1">
    <property type="nucleotide sequence ID" value="NZ_CALYLB010000045.1"/>
</dbReference>
<dbReference type="Gene3D" id="2.60.40.10">
    <property type="entry name" value="Immunoglobulins"/>
    <property type="match status" value="1"/>
</dbReference>
<dbReference type="Proteomes" id="UP001152658">
    <property type="component" value="Unassembled WGS sequence"/>
</dbReference>
<feature type="active site" evidence="6">
    <location>
        <position position="440"/>
    </location>
</feature>
<feature type="binding site" evidence="6">
    <location>
        <position position="449"/>
    </location>
    <ligand>
        <name>Zn(2+)</name>
        <dbReference type="ChEBI" id="CHEBI:29105"/>
        <note>catalytic</note>
    </ligand>
</feature>
<dbReference type="InterPro" id="IPR019503">
    <property type="entry name" value="Peptidase_M66_dom"/>
</dbReference>
<dbReference type="Gene3D" id="2.60.120.1230">
    <property type="match status" value="1"/>
</dbReference>
<dbReference type="PANTHER" id="PTHR39540">
    <property type="match status" value="1"/>
</dbReference>
<evidence type="ECO:0000256" key="2">
    <source>
        <dbReference type="ARBA" id="ARBA00022723"/>
    </source>
</evidence>
<feature type="signal peptide" evidence="7">
    <location>
        <begin position="1"/>
        <end position="22"/>
    </location>
</feature>
<evidence type="ECO:0000256" key="5">
    <source>
        <dbReference type="ARBA" id="ARBA00023049"/>
    </source>
</evidence>
<dbReference type="PROSITE" id="PS51694">
    <property type="entry name" value="PEPTIDASE_M66"/>
    <property type="match status" value="1"/>
</dbReference>
<keyword evidence="7" id="KW-0732">Signal</keyword>
<dbReference type="EC" id="3.4.24.-" evidence="9"/>
<accession>A0ABM9FHM7</accession>
<feature type="binding site" evidence="6">
    <location>
        <position position="439"/>
    </location>
    <ligand>
        <name>Zn(2+)</name>
        <dbReference type="ChEBI" id="CHEBI:29105"/>
        <note>catalytic</note>
    </ligand>
</feature>
<evidence type="ECO:0000313" key="9">
    <source>
        <dbReference type="EMBL" id="CAH8190100.1"/>
    </source>
</evidence>
<dbReference type="InterPro" id="IPR013783">
    <property type="entry name" value="Ig-like_fold"/>
</dbReference>
<dbReference type="Pfam" id="PF20944">
    <property type="entry name" value="StcE_b-sandwich"/>
    <property type="match status" value="1"/>
</dbReference>
<name>A0ABM9FHM7_9VIBR</name>
<evidence type="ECO:0000256" key="7">
    <source>
        <dbReference type="SAM" id="SignalP"/>
    </source>
</evidence>
<organism evidence="9 10">
    <name type="scientific">Vibrio aestuarianus</name>
    <dbReference type="NCBI Taxonomy" id="28171"/>
    <lineage>
        <taxon>Bacteria</taxon>
        <taxon>Pseudomonadati</taxon>
        <taxon>Pseudomonadota</taxon>
        <taxon>Gammaproteobacteria</taxon>
        <taxon>Vibrionales</taxon>
        <taxon>Vibrionaceae</taxon>
        <taxon>Vibrio</taxon>
    </lineage>
</organism>
<keyword evidence="4 6" id="KW-0862">Zinc</keyword>
<dbReference type="GO" id="GO:0016787">
    <property type="term" value="F:hydrolase activity"/>
    <property type="evidence" value="ECO:0007669"/>
    <property type="project" value="UniProtKB-KW"/>
</dbReference>
<dbReference type="Pfam" id="PF12561">
    <property type="entry name" value="TagA"/>
    <property type="match status" value="1"/>
</dbReference>
<dbReference type="InterPro" id="IPR022218">
    <property type="entry name" value="TagA_dom"/>
</dbReference>
<dbReference type="EMBL" id="CALYLK010000001">
    <property type="protein sequence ID" value="CAH8190100.1"/>
    <property type="molecule type" value="Genomic_DNA"/>
</dbReference>